<reference evidence="2 3" key="1">
    <citation type="submission" date="2024-03" db="EMBL/GenBank/DDBJ databases">
        <title>Chitinophaga caseinilytica sp. nov., a casein hydrolysing bacterium isolated from forest soil.</title>
        <authorList>
            <person name="Lee D.S."/>
            <person name="Han D.M."/>
            <person name="Baek J.H."/>
            <person name="Choi D.G."/>
            <person name="Jeon J.H."/>
            <person name="Jeon C.O."/>
        </authorList>
    </citation>
    <scope>NUCLEOTIDE SEQUENCE [LARGE SCALE GENOMIC DNA]</scope>
    <source>
        <strain evidence="2 3">KACC 19118</strain>
    </source>
</reference>
<dbReference type="InterPro" id="IPR025349">
    <property type="entry name" value="DUF4253"/>
</dbReference>
<organism evidence="2 3">
    <name type="scientific">Chitinophaga caseinilytica</name>
    <dbReference type="NCBI Taxonomy" id="2267521"/>
    <lineage>
        <taxon>Bacteria</taxon>
        <taxon>Pseudomonadati</taxon>
        <taxon>Bacteroidota</taxon>
        <taxon>Chitinophagia</taxon>
        <taxon>Chitinophagales</taxon>
        <taxon>Chitinophagaceae</taxon>
        <taxon>Chitinophaga</taxon>
    </lineage>
</organism>
<dbReference type="Proteomes" id="UP001449657">
    <property type="component" value="Chromosome"/>
</dbReference>
<dbReference type="RefSeq" id="WP_341839030.1">
    <property type="nucleotide sequence ID" value="NZ_CP149792.1"/>
</dbReference>
<gene>
    <name evidence="2" type="ORF">WJU22_15175</name>
</gene>
<evidence type="ECO:0000313" key="3">
    <source>
        <dbReference type="Proteomes" id="UP001449657"/>
    </source>
</evidence>
<evidence type="ECO:0000259" key="1">
    <source>
        <dbReference type="Pfam" id="PF14062"/>
    </source>
</evidence>
<feature type="domain" description="DUF4253" evidence="1">
    <location>
        <begin position="121"/>
        <end position="223"/>
    </location>
</feature>
<sequence length="223" mass="24790">MRNRKMGINDFFRRLFGAPSAISVLPANDLELANAVRFGPSVMQTIRRFTRAELCRLETERTVSGPGNTVVTEVYRPDALLFKADQQDAGAIIQALRTALAGQGYLVFLSEQNFGHLPDEIGILKSGDTFDILRCKGTDAINYGIDNESLVAAMKKWHAETPVEIVGAGHDWLEARFLARPDWDAMAEMVYKFCPDVVDQGTGSIAALAAEMRETGMLYLWWD</sequence>
<proteinExistence type="predicted"/>
<protein>
    <submittedName>
        <fullName evidence="2">DUF4253 domain-containing protein</fullName>
    </submittedName>
</protein>
<name>A0ABZ2YYQ5_9BACT</name>
<keyword evidence="3" id="KW-1185">Reference proteome</keyword>
<dbReference type="Pfam" id="PF14062">
    <property type="entry name" value="DUF4253"/>
    <property type="match status" value="1"/>
</dbReference>
<dbReference type="EMBL" id="CP150096">
    <property type="protein sequence ID" value="WZN44240.1"/>
    <property type="molecule type" value="Genomic_DNA"/>
</dbReference>
<evidence type="ECO:0000313" key="2">
    <source>
        <dbReference type="EMBL" id="WZN44240.1"/>
    </source>
</evidence>
<accession>A0ABZ2YYQ5</accession>